<evidence type="ECO:0000256" key="2">
    <source>
        <dbReference type="ARBA" id="ARBA00022729"/>
    </source>
</evidence>
<name>W4LF21_ENTF1</name>
<protein>
    <recommendedName>
        <fullName evidence="4">Solute-binding protein family 5 domain-containing protein</fullName>
    </recommendedName>
</protein>
<sequence length="543" mass="60463">MSQDHQGTQLSRRDFLATTGGAIAGAAATGLVGQAEADSHAEGGKPEPGKGGTVRFATRSDAVGLDPHRNVMYYVSYPIALTTQGLLDLNQKLEPSTGIAEEWSASDDLMTYKFKLRKGVLFHNGREVDAGAVKWNFEHIQDPKASHSFTRSALKNLKEIQTPDKYTVVCKLKAPSAAFPANVVFYPCNLMAPDSLEQANEHPIGCGPFKFSKWERYEVTVLERFENYFETDDQGNQLPYIKTIEGRPKKVDQVRLTALRTGQVDLIDNMAYADAASFPERYKDQFQTWDVPALGTAFVTFNLEKGPFSYNHPDGKLLRQAAAYATDLEAIGTVVFYNRGEIATGYYPTTSPWHASPEGWKGKYDPDHARFLLKKAKAVGTKIDLMANDSWPYMQQTGELLQNMWSEVGFKVNYQIFDAAVLRQKRKAGEFHADSAAGSYRFDPDGWFSRQIISTSPLTKQQSRFRNEKADQLIAEAIKTGDKAKRLGIYREIEDIVNDELPVLYTHHLTLLEAGVTNLKGYKPSISGSPNIKGGGLRTAWMA</sequence>
<dbReference type="GO" id="GO:0015833">
    <property type="term" value="P:peptide transport"/>
    <property type="evidence" value="ECO:0007669"/>
    <property type="project" value="TreeGrafter"/>
</dbReference>
<dbReference type="NCBIfam" id="TIGR01409">
    <property type="entry name" value="TAT_signal_seq"/>
    <property type="match status" value="1"/>
</dbReference>
<proteinExistence type="inferred from homology"/>
<evidence type="ECO:0000259" key="4">
    <source>
        <dbReference type="Pfam" id="PF00496"/>
    </source>
</evidence>
<dbReference type="InterPro" id="IPR006311">
    <property type="entry name" value="TAT_signal"/>
</dbReference>
<dbReference type="PANTHER" id="PTHR30290">
    <property type="entry name" value="PERIPLASMIC BINDING COMPONENT OF ABC TRANSPORTER"/>
    <property type="match status" value="1"/>
</dbReference>
<dbReference type="Pfam" id="PF00496">
    <property type="entry name" value="SBP_bac_5"/>
    <property type="match status" value="1"/>
</dbReference>
<evidence type="ECO:0000313" key="6">
    <source>
        <dbReference type="Proteomes" id="UP000019141"/>
    </source>
</evidence>
<comment type="similarity">
    <text evidence="1">Belongs to the bacterial solute-binding protein 5 family.</text>
</comment>
<dbReference type="GO" id="GO:0030288">
    <property type="term" value="C:outer membrane-bounded periplasmic space"/>
    <property type="evidence" value="ECO:0007669"/>
    <property type="project" value="UniProtKB-ARBA"/>
</dbReference>
<dbReference type="InterPro" id="IPR030678">
    <property type="entry name" value="Peptide/Ni-bd"/>
</dbReference>
<reference evidence="5 6" key="1">
    <citation type="journal article" date="2014" name="Nature">
        <title>An environmental bacterial taxon with a large and distinct metabolic repertoire.</title>
        <authorList>
            <person name="Wilson M.C."/>
            <person name="Mori T."/>
            <person name="Ruckert C."/>
            <person name="Uria A.R."/>
            <person name="Helf M.J."/>
            <person name="Takada K."/>
            <person name="Gernert C."/>
            <person name="Steffens U.A."/>
            <person name="Heycke N."/>
            <person name="Schmitt S."/>
            <person name="Rinke C."/>
            <person name="Helfrich E.J."/>
            <person name="Brachmann A.O."/>
            <person name="Gurgui C."/>
            <person name="Wakimoto T."/>
            <person name="Kracht M."/>
            <person name="Crusemann M."/>
            <person name="Hentschel U."/>
            <person name="Abe I."/>
            <person name="Matsunaga S."/>
            <person name="Kalinowski J."/>
            <person name="Takeyama H."/>
            <person name="Piel J."/>
        </authorList>
    </citation>
    <scope>NUCLEOTIDE SEQUENCE [LARGE SCALE GENOMIC DNA]</scope>
    <source>
        <strain evidence="6">TSY1</strain>
    </source>
</reference>
<keyword evidence="2" id="KW-0732">Signal</keyword>
<dbReference type="InterPro" id="IPR039424">
    <property type="entry name" value="SBP_5"/>
</dbReference>
<evidence type="ECO:0000256" key="1">
    <source>
        <dbReference type="ARBA" id="ARBA00005695"/>
    </source>
</evidence>
<dbReference type="EMBL" id="AZHW01000758">
    <property type="protein sequence ID" value="ETW96688.1"/>
    <property type="molecule type" value="Genomic_DNA"/>
</dbReference>
<evidence type="ECO:0000313" key="5">
    <source>
        <dbReference type="EMBL" id="ETW96688.1"/>
    </source>
</evidence>
<evidence type="ECO:0000256" key="3">
    <source>
        <dbReference type="SAM" id="MobiDB-lite"/>
    </source>
</evidence>
<dbReference type="GO" id="GO:1904680">
    <property type="term" value="F:peptide transmembrane transporter activity"/>
    <property type="evidence" value="ECO:0007669"/>
    <property type="project" value="TreeGrafter"/>
</dbReference>
<comment type="caution">
    <text evidence="5">The sequence shown here is derived from an EMBL/GenBank/DDBJ whole genome shotgun (WGS) entry which is preliminary data.</text>
</comment>
<feature type="domain" description="Solute-binding protein family 5" evidence="4">
    <location>
        <begin position="95"/>
        <end position="450"/>
    </location>
</feature>
<dbReference type="GO" id="GO:0043190">
    <property type="term" value="C:ATP-binding cassette (ABC) transporter complex"/>
    <property type="evidence" value="ECO:0007669"/>
    <property type="project" value="InterPro"/>
</dbReference>
<organism evidence="5 6">
    <name type="scientific">Entotheonella factor</name>
    <dbReference type="NCBI Taxonomy" id="1429438"/>
    <lineage>
        <taxon>Bacteria</taxon>
        <taxon>Pseudomonadati</taxon>
        <taxon>Nitrospinota/Tectimicrobiota group</taxon>
        <taxon>Candidatus Tectimicrobiota</taxon>
        <taxon>Candidatus Entotheonellia</taxon>
        <taxon>Candidatus Entotheonellales</taxon>
        <taxon>Candidatus Entotheonellaceae</taxon>
        <taxon>Candidatus Entotheonella</taxon>
    </lineage>
</organism>
<feature type="compositionally biased region" description="Basic and acidic residues" evidence="3">
    <location>
        <begin position="37"/>
        <end position="48"/>
    </location>
</feature>
<dbReference type="Gene3D" id="3.10.105.10">
    <property type="entry name" value="Dipeptide-binding Protein, Domain 3"/>
    <property type="match status" value="1"/>
</dbReference>
<dbReference type="SUPFAM" id="SSF53850">
    <property type="entry name" value="Periplasmic binding protein-like II"/>
    <property type="match status" value="1"/>
</dbReference>
<dbReference type="PANTHER" id="PTHR30290:SF38">
    <property type="entry name" value="D,D-DIPEPTIDE-BINDING PERIPLASMIC PROTEIN DDPA-RELATED"/>
    <property type="match status" value="1"/>
</dbReference>
<dbReference type="PIRSF" id="PIRSF002741">
    <property type="entry name" value="MppA"/>
    <property type="match status" value="1"/>
</dbReference>
<dbReference type="HOGENOM" id="CLU_017028_7_3_7"/>
<dbReference type="Proteomes" id="UP000019141">
    <property type="component" value="Unassembled WGS sequence"/>
</dbReference>
<dbReference type="InterPro" id="IPR019546">
    <property type="entry name" value="TAT_signal_bac_arc"/>
</dbReference>
<gene>
    <name evidence="5" type="ORF">ETSY1_25610</name>
</gene>
<dbReference type="InterPro" id="IPR000914">
    <property type="entry name" value="SBP_5_dom"/>
</dbReference>
<dbReference type="CDD" id="cd00995">
    <property type="entry name" value="PBP2_NikA_DppA_OppA_like"/>
    <property type="match status" value="1"/>
</dbReference>
<keyword evidence="6" id="KW-1185">Reference proteome</keyword>
<dbReference type="AlphaFoldDB" id="W4LF21"/>
<dbReference type="PROSITE" id="PS51318">
    <property type="entry name" value="TAT"/>
    <property type="match status" value="1"/>
</dbReference>
<feature type="region of interest" description="Disordered" evidence="3">
    <location>
        <begin position="34"/>
        <end position="55"/>
    </location>
</feature>
<accession>W4LF21</accession>
<dbReference type="Gene3D" id="3.40.190.10">
    <property type="entry name" value="Periplasmic binding protein-like II"/>
    <property type="match status" value="1"/>
</dbReference>